<evidence type="ECO:0000313" key="5">
    <source>
        <dbReference type="Proteomes" id="UP000254867"/>
    </source>
</evidence>
<dbReference type="EMBL" id="UGHH01000002">
    <property type="protein sequence ID" value="STO64507.1"/>
    <property type="molecule type" value="Genomic_DNA"/>
</dbReference>
<evidence type="ECO:0000256" key="2">
    <source>
        <dbReference type="SAM" id="MobiDB-lite"/>
    </source>
</evidence>
<dbReference type="Gene3D" id="1.10.10.10">
    <property type="entry name" value="Winged helix-like DNA-binding domain superfamily/Winged helix DNA-binding domain"/>
    <property type="match status" value="1"/>
</dbReference>
<dbReference type="GO" id="GO:0043565">
    <property type="term" value="F:sequence-specific DNA binding"/>
    <property type="evidence" value="ECO:0007669"/>
    <property type="project" value="InterPro"/>
</dbReference>
<dbReference type="InterPro" id="IPR052057">
    <property type="entry name" value="IS150/IS1296_orfA-like"/>
</dbReference>
<accession>A0A377I3F3</accession>
<evidence type="ECO:0000259" key="3">
    <source>
        <dbReference type="Pfam" id="PF13518"/>
    </source>
</evidence>
<dbReference type="Pfam" id="PF13518">
    <property type="entry name" value="HTH_28"/>
    <property type="match status" value="1"/>
</dbReference>
<dbReference type="InterPro" id="IPR010921">
    <property type="entry name" value="Trp_repressor/repl_initiator"/>
</dbReference>
<sequence>MTKYHQLFKQQAVNFYFEHHENLAFTLKHFNLATKTVRCWIAQYKYSGTNGLAVLHRKRLYSPEFKHSVLQSILSGRFSMENAARYFGIANSGTISQWLKAFRKNSINGLHPKPKGRPSMKPKYAKMPPPPKTEEERLRLRTLELETEVAFLKKLDEIIKRDEAKRQKHSKV</sequence>
<feature type="compositionally biased region" description="Basic residues" evidence="2">
    <location>
        <begin position="112"/>
        <end position="124"/>
    </location>
</feature>
<dbReference type="InterPro" id="IPR055247">
    <property type="entry name" value="InsJ-like_HTH"/>
</dbReference>
<reference evidence="4 5" key="1">
    <citation type="submission" date="2018-06" db="EMBL/GenBank/DDBJ databases">
        <authorList>
            <consortium name="Pathogen Informatics"/>
            <person name="Doyle S."/>
        </authorList>
    </citation>
    <scope>NUCLEOTIDE SEQUENCE [LARGE SCALE GENOMIC DNA]</scope>
    <source>
        <strain evidence="4 5">NCTC10794</strain>
    </source>
</reference>
<organism evidence="4 5">
    <name type="scientific">Haemophilus parahaemolyticus</name>
    <dbReference type="NCBI Taxonomy" id="735"/>
    <lineage>
        <taxon>Bacteria</taxon>
        <taxon>Pseudomonadati</taxon>
        <taxon>Pseudomonadota</taxon>
        <taxon>Gammaproteobacteria</taxon>
        <taxon>Pasteurellales</taxon>
        <taxon>Pasteurellaceae</taxon>
        <taxon>Haemophilus</taxon>
    </lineage>
</organism>
<comment type="similarity">
    <text evidence="1">Belongs to the IS150/IS1296 orfA family.</text>
</comment>
<gene>
    <name evidence="4" type="ORF">NCTC10794_01575</name>
</gene>
<dbReference type="InterPro" id="IPR036388">
    <property type="entry name" value="WH-like_DNA-bd_sf"/>
</dbReference>
<dbReference type="PANTHER" id="PTHR33795:SF1">
    <property type="entry name" value="INSERTION ELEMENT IS150 PROTEIN INSJ"/>
    <property type="match status" value="1"/>
</dbReference>
<proteinExistence type="inferred from homology"/>
<feature type="domain" description="Insertion element IS150 protein InsJ-like helix-turn-helix" evidence="3">
    <location>
        <begin position="68"/>
        <end position="118"/>
    </location>
</feature>
<name>A0A377I3F3_HAEPH</name>
<dbReference type="PANTHER" id="PTHR33795">
    <property type="entry name" value="INSERTION ELEMENT IS150 PROTEIN INSJ"/>
    <property type="match status" value="1"/>
</dbReference>
<feature type="region of interest" description="Disordered" evidence="2">
    <location>
        <begin position="109"/>
        <end position="135"/>
    </location>
</feature>
<dbReference type="AlphaFoldDB" id="A0A377I3F3"/>
<dbReference type="SUPFAM" id="SSF48295">
    <property type="entry name" value="TrpR-like"/>
    <property type="match status" value="2"/>
</dbReference>
<evidence type="ECO:0000256" key="1">
    <source>
        <dbReference type="ARBA" id="ARBA00038232"/>
    </source>
</evidence>
<protein>
    <submittedName>
        <fullName evidence="4">ISHin1, family IS3</fullName>
    </submittedName>
</protein>
<dbReference type="Proteomes" id="UP000254867">
    <property type="component" value="Unassembled WGS sequence"/>
</dbReference>
<evidence type="ECO:0000313" key="4">
    <source>
        <dbReference type="EMBL" id="STO64507.1"/>
    </source>
</evidence>